<evidence type="ECO:0000313" key="2">
    <source>
        <dbReference type="EMBL" id="MTH30595.1"/>
    </source>
</evidence>
<dbReference type="EMBL" id="WMJY01000032">
    <property type="protein sequence ID" value="MTH30595.1"/>
    <property type="molecule type" value="Genomic_DNA"/>
</dbReference>
<gene>
    <name evidence="2" type="ORF">GJV77_11875</name>
</gene>
<feature type="coiled-coil region" evidence="1">
    <location>
        <begin position="142"/>
        <end position="169"/>
    </location>
</feature>
<name>A0A7K1GNX0_9FLAO</name>
<dbReference type="Proteomes" id="UP000488936">
    <property type="component" value="Unassembled WGS sequence"/>
</dbReference>
<evidence type="ECO:0000313" key="3">
    <source>
        <dbReference type="Proteomes" id="UP000488936"/>
    </source>
</evidence>
<keyword evidence="1" id="KW-0175">Coiled coil</keyword>
<dbReference type="AlphaFoldDB" id="A0A7K1GNX0"/>
<keyword evidence="3" id="KW-1185">Reference proteome</keyword>
<dbReference type="RefSeq" id="WP_155036576.1">
    <property type="nucleotide sequence ID" value="NZ_JBHTIG010000051.1"/>
</dbReference>
<evidence type="ECO:0000256" key="1">
    <source>
        <dbReference type="SAM" id="Coils"/>
    </source>
</evidence>
<reference evidence="2 3" key="1">
    <citation type="journal article" date="2006" name="Int. J. Syst. Evol. Microbiol.">
        <title>Myroides pelagicus sp. nov., isolated from seawater in Thailand.</title>
        <authorList>
            <person name="Yoon J."/>
            <person name="Maneerat S."/>
            <person name="Kawai F."/>
            <person name="Yokota A."/>
        </authorList>
    </citation>
    <scope>NUCLEOTIDE SEQUENCE [LARGE SCALE GENOMIC DNA]</scope>
    <source>
        <strain evidence="2 3">SM1T</strain>
    </source>
</reference>
<dbReference type="OrthoDB" id="8662267at2"/>
<sequence length="177" mass="20617">MNTINGVTFDEFVALSSHLSQGFTEEQIGEILQLDPPALTQTIEQWNIKLGELMAEDISYTTRFSEIFANPKVGRFAQNTNEVMTDEEVLQKVPSLAHYFDIFFNASIASQYGFDPIEIYKVYDLNVGQWAVVANYYDRYNIAKLDTEAENYQEQFHKAKELMDEFKDKWETFYSNR</sequence>
<proteinExistence type="predicted"/>
<protein>
    <submittedName>
        <fullName evidence="2">Uncharacterized protein</fullName>
    </submittedName>
</protein>
<comment type="caution">
    <text evidence="2">The sequence shown here is derived from an EMBL/GenBank/DDBJ whole genome shotgun (WGS) entry which is preliminary data.</text>
</comment>
<accession>A0A7K1GNX0</accession>
<organism evidence="2 3">
    <name type="scientific">Myroides pelagicus</name>
    <dbReference type="NCBI Taxonomy" id="270914"/>
    <lineage>
        <taxon>Bacteria</taxon>
        <taxon>Pseudomonadati</taxon>
        <taxon>Bacteroidota</taxon>
        <taxon>Flavobacteriia</taxon>
        <taxon>Flavobacteriales</taxon>
        <taxon>Flavobacteriaceae</taxon>
        <taxon>Myroides</taxon>
    </lineage>
</organism>